<keyword evidence="3" id="KW-1185">Reference proteome</keyword>
<dbReference type="SUPFAM" id="SSF53850">
    <property type="entry name" value="Periplasmic binding protein-like II"/>
    <property type="match status" value="1"/>
</dbReference>
<evidence type="ECO:0000313" key="3">
    <source>
        <dbReference type="Proteomes" id="UP000664904"/>
    </source>
</evidence>
<protein>
    <recommendedName>
        <fullName evidence="4">Solute-binding protein family 3/N-terminal domain-containing protein</fullName>
    </recommendedName>
</protein>
<gene>
    <name evidence="2" type="ORF">J5O05_05965</name>
</gene>
<evidence type="ECO:0000256" key="1">
    <source>
        <dbReference type="SAM" id="SignalP"/>
    </source>
</evidence>
<dbReference type="RefSeq" id="WP_208844013.1">
    <property type="nucleotide sequence ID" value="NZ_CP072133.1"/>
</dbReference>
<evidence type="ECO:0000313" key="2">
    <source>
        <dbReference type="EMBL" id="QTH72388.1"/>
    </source>
</evidence>
<keyword evidence="1" id="KW-0732">Signal</keyword>
<organism evidence="2 3">
    <name type="scientific">Pseudoalteromonas xiamenensis</name>
    <dbReference type="NCBI Taxonomy" id="882626"/>
    <lineage>
        <taxon>Bacteria</taxon>
        <taxon>Pseudomonadati</taxon>
        <taxon>Pseudomonadota</taxon>
        <taxon>Gammaproteobacteria</taxon>
        <taxon>Alteromonadales</taxon>
        <taxon>Pseudoalteromonadaceae</taxon>
        <taxon>Pseudoalteromonas</taxon>
    </lineage>
</organism>
<feature type="signal peptide" evidence="1">
    <location>
        <begin position="1"/>
        <end position="16"/>
    </location>
</feature>
<name>A0A975DIB5_9GAMM</name>
<proteinExistence type="predicted"/>
<dbReference type="KEGG" id="pxi:J5O05_05965"/>
<evidence type="ECO:0008006" key="4">
    <source>
        <dbReference type="Google" id="ProtNLM"/>
    </source>
</evidence>
<dbReference type="AlphaFoldDB" id="A0A975DIB5"/>
<accession>A0A975DIB5</accession>
<dbReference type="Proteomes" id="UP000664904">
    <property type="component" value="Chromosome"/>
</dbReference>
<dbReference type="EMBL" id="CP072133">
    <property type="protein sequence ID" value="QTH72388.1"/>
    <property type="molecule type" value="Genomic_DNA"/>
</dbReference>
<sequence>MFRLILLLLFAAQSHAAEKSTFLFNRPADNPQSRYITELVSLAYRNLGIDVKIVDFNHRSALVAANEGELDGQLARIEQVGDIYPNLIRVPFSLYAFNLQALKHCKKCALNDLKSLVITEGYPVMENYLQHHPFSGNLVRVKKISTQLNLLSQQKVDAALVIDFHLPDSFMEQHLPDWSRDNIALVQTYHFVHVKHIALLPQLQAQFQQFADNGTMKMLREKYDLEDKDLK</sequence>
<reference evidence="2" key="1">
    <citation type="submission" date="2021-03" db="EMBL/GenBank/DDBJ databases">
        <title>Complete Genome of Pseudoalteromonas xiamenensis STKMTI.2, a new potential marine bacterium producing anti-Vibrio compounds.</title>
        <authorList>
            <person name="Handayani D.P."/>
            <person name="Isnansetyo A."/>
            <person name="Istiqomah I."/>
            <person name="Jumina J."/>
        </authorList>
    </citation>
    <scope>NUCLEOTIDE SEQUENCE</scope>
    <source>
        <strain evidence="2">STKMTI.2</strain>
    </source>
</reference>
<feature type="chain" id="PRO_5037547604" description="Solute-binding protein family 3/N-terminal domain-containing protein" evidence="1">
    <location>
        <begin position="17"/>
        <end position="231"/>
    </location>
</feature>